<evidence type="ECO:0000313" key="2">
    <source>
        <dbReference type="EMBL" id="MDN5201943.1"/>
    </source>
</evidence>
<feature type="domain" description="ATPase AAA-type core" evidence="1">
    <location>
        <begin position="51"/>
        <end position="354"/>
    </location>
</feature>
<name>A0ABT8KNC3_9BACT</name>
<keyword evidence="2" id="KW-0067">ATP-binding</keyword>
<dbReference type="RefSeq" id="WP_346751967.1">
    <property type="nucleotide sequence ID" value="NZ_JAUJEA010000003.1"/>
</dbReference>
<dbReference type="Pfam" id="PF13304">
    <property type="entry name" value="AAA_21"/>
    <property type="match status" value="1"/>
</dbReference>
<keyword evidence="2" id="KW-0547">Nucleotide-binding</keyword>
<sequence length="419" mass="49181">MVLEIRLSNFFSISKEVVLDLRAGNINTTKSRLLQNNIFKYEETKVLKTIALYGANASGKSNIIKAVRFCIAMVYDSHKHNENSIFNFKPFKFKSYSSKPSCFFIRFVHENVEYKYSFSLTRNEILTESLYHYPNGRKAKVFIRNEKGGKSKREKYSFGTSIIKRPFDVVESTSNKTLFISRASQMDREIPKKIFHFFHSMFIRRHSSYSIGNMDTLINTYRDYLLKALQMADSDIIDFKHRIVKEQGKKIRANLDTQKAFFEDDELESIEIKTYHRFSPKVPFDFVTEESDGTRKLFFMMLTMLDIVRNNKTLLVDEIEDSLHPKIVDYIIKIFNASQGAQLIFSTHNTNLLDLNEYRKDQIWFVNKTENGNSDLYSLYDYSDFRDTMDLEKAYLQGRFDSIPIVDDSIKNLQSIINE</sequence>
<dbReference type="InterPro" id="IPR027417">
    <property type="entry name" value="P-loop_NTPase"/>
</dbReference>
<keyword evidence="3" id="KW-1185">Reference proteome</keyword>
<dbReference type="Gene3D" id="3.40.50.300">
    <property type="entry name" value="P-loop containing nucleotide triphosphate hydrolases"/>
    <property type="match status" value="1"/>
</dbReference>
<evidence type="ECO:0000313" key="3">
    <source>
        <dbReference type="Proteomes" id="UP001172082"/>
    </source>
</evidence>
<protein>
    <submittedName>
        <fullName evidence="2">ATP-binding protein</fullName>
    </submittedName>
</protein>
<dbReference type="PANTHER" id="PTHR40396:SF1">
    <property type="entry name" value="ATPASE AAA-TYPE CORE DOMAIN-CONTAINING PROTEIN"/>
    <property type="match status" value="1"/>
</dbReference>
<reference evidence="2" key="1">
    <citation type="submission" date="2023-06" db="EMBL/GenBank/DDBJ databases">
        <title>Genomic of Parafulvivirga corallium.</title>
        <authorList>
            <person name="Wang G."/>
        </authorList>
    </citation>
    <scope>NUCLEOTIDE SEQUENCE</scope>
    <source>
        <strain evidence="2">BMA10</strain>
    </source>
</reference>
<gene>
    <name evidence="2" type="ORF">QQ008_11230</name>
</gene>
<evidence type="ECO:0000259" key="1">
    <source>
        <dbReference type="Pfam" id="PF13304"/>
    </source>
</evidence>
<dbReference type="EMBL" id="JAUJEA010000003">
    <property type="protein sequence ID" value="MDN5201943.1"/>
    <property type="molecule type" value="Genomic_DNA"/>
</dbReference>
<comment type="caution">
    <text evidence="2">The sequence shown here is derived from an EMBL/GenBank/DDBJ whole genome shotgun (WGS) entry which is preliminary data.</text>
</comment>
<proteinExistence type="predicted"/>
<organism evidence="2 3">
    <name type="scientific">Splendidivirga corallicola</name>
    <dbReference type="NCBI Taxonomy" id="3051826"/>
    <lineage>
        <taxon>Bacteria</taxon>
        <taxon>Pseudomonadati</taxon>
        <taxon>Bacteroidota</taxon>
        <taxon>Cytophagia</taxon>
        <taxon>Cytophagales</taxon>
        <taxon>Splendidivirgaceae</taxon>
        <taxon>Splendidivirga</taxon>
    </lineage>
</organism>
<dbReference type="SUPFAM" id="SSF52540">
    <property type="entry name" value="P-loop containing nucleoside triphosphate hydrolases"/>
    <property type="match status" value="1"/>
</dbReference>
<dbReference type="PANTHER" id="PTHR40396">
    <property type="entry name" value="ATPASE-LIKE PROTEIN"/>
    <property type="match status" value="1"/>
</dbReference>
<accession>A0ABT8KNC3</accession>
<dbReference type="Proteomes" id="UP001172082">
    <property type="component" value="Unassembled WGS sequence"/>
</dbReference>
<dbReference type="InterPro" id="IPR003959">
    <property type="entry name" value="ATPase_AAA_core"/>
</dbReference>
<dbReference type="GO" id="GO:0005524">
    <property type="term" value="F:ATP binding"/>
    <property type="evidence" value="ECO:0007669"/>
    <property type="project" value="UniProtKB-KW"/>
</dbReference>